<evidence type="ECO:0000256" key="1">
    <source>
        <dbReference type="ARBA" id="ARBA00010643"/>
    </source>
</evidence>
<dbReference type="Proteomes" id="UP000779900">
    <property type="component" value="Unassembled WGS sequence"/>
</dbReference>
<evidence type="ECO:0000313" key="8">
    <source>
        <dbReference type="EMBL" id="MBM3331201.1"/>
    </source>
</evidence>
<reference evidence="8" key="1">
    <citation type="submission" date="2019-03" db="EMBL/GenBank/DDBJ databases">
        <title>Lake Tanganyika Metagenome-Assembled Genomes (MAGs).</title>
        <authorList>
            <person name="Tran P."/>
        </authorList>
    </citation>
    <scope>NUCLEOTIDE SEQUENCE</scope>
    <source>
        <strain evidence="8">K_DeepCast_150m_m2_040</strain>
    </source>
</reference>
<evidence type="ECO:0000256" key="2">
    <source>
        <dbReference type="ARBA" id="ARBA00022714"/>
    </source>
</evidence>
<dbReference type="PANTHER" id="PTHR43342">
    <property type="entry name" value="NADH-QUINONE OXIDOREDUCTASE, E SUBUNIT"/>
    <property type="match status" value="1"/>
</dbReference>
<evidence type="ECO:0000256" key="6">
    <source>
        <dbReference type="ARBA" id="ARBA00034078"/>
    </source>
</evidence>
<feature type="binding site" evidence="7">
    <location>
        <position position="73"/>
    </location>
    <ligand>
        <name>[2Fe-2S] cluster</name>
        <dbReference type="ChEBI" id="CHEBI:190135"/>
    </ligand>
</feature>
<dbReference type="AlphaFoldDB" id="A0A937XFN3"/>
<dbReference type="Pfam" id="PF01257">
    <property type="entry name" value="2Fe-2S_thioredx"/>
    <property type="match status" value="1"/>
</dbReference>
<dbReference type="EC" id="1.6.5.11" evidence="8"/>
<dbReference type="InterPro" id="IPR041921">
    <property type="entry name" value="NuoE_N"/>
</dbReference>
<evidence type="ECO:0000256" key="3">
    <source>
        <dbReference type="ARBA" id="ARBA00022723"/>
    </source>
</evidence>
<comment type="similarity">
    <text evidence="1">Belongs to the complex I 24 kDa subunit family.</text>
</comment>
<comment type="caution">
    <text evidence="8">The sequence shown here is derived from an EMBL/GenBank/DDBJ whole genome shotgun (WGS) entry which is preliminary data.</text>
</comment>
<comment type="cofactor">
    <cofactor evidence="7">
        <name>[2Fe-2S] cluster</name>
        <dbReference type="ChEBI" id="CHEBI:190135"/>
    </cofactor>
    <text evidence="7">Binds 1 [2Fe-2S] cluster.</text>
</comment>
<name>A0A937XFN3_UNCW3</name>
<proteinExistence type="inferred from homology"/>
<dbReference type="PROSITE" id="PS01099">
    <property type="entry name" value="COMPLEX1_24K"/>
    <property type="match status" value="1"/>
</dbReference>
<dbReference type="InterPro" id="IPR042128">
    <property type="entry name" value="NuoE_dom"/>
</dbReference>
<gene>
    <name evidence="8" type="primary">nuoE</name>
    <name evidence="8" type="ORF">FJY68_05025</name>
</gene>
<keyword evidence="2 7" id="KW-0001">2Fe-2S</keyword>
<organism evidence="8 9">
    <name type="scientific">candidate division WOR-3 bacterium</name>
    <dbReference type="NCBI Taxonomy" id="2052148"/>
    <lineage>
        <taxon>Bacteria</taxon>
        <taxon>Bacteria division WOR-3</taxon>
    </lineage>
</organism>
<comment type="cofactor">
    <cofactor evidence="6">
        <name>[2Fe-2S] cluster</name>
        <dbReference type="ChEBI" id="CHEBI:190135"/>
    </cofactor>
</comment>
<dbReference type="EMBL" id="VGIR01000022">
    <property type="protein sequence ID" value="MBM3331201.1"/>
    <property type="molecule type" value="Genomic_DNA"/>
</dbReference>
<dbReference type="CDD" id="cd03064">
    <property type="entry name" value="TRX_Fd_NuoE"/>
    <property type="match status" value="1"/>
</dbReference>
<evidence type="ECO:0000256" key="7">
    <source>
        <dbReference type="PIRSR" id="PIRSR000216-1"/>
    </source>
</evidence>
<keyword evidence="5 7" id="KW-0411">Iron-sulfur</keyword>
<dbReference type="GO" id="GO:0046872">
    <property type="term" value="F:metal ion binding"/>
    <property type="evidence" value="ECO:0007669"/>
    <property type="project" value="UniProtKB-KW"/>
</dbReference>
<protein>
    <submittedName>
        <fullName evidence="8">NADH-quinone oxidoreductase subunit NuoE</fullName>
        <ecNumber evidence="8">1.6.5.11</ecNumber>
    </submittedName>
</protein>
<feature type="binding site" evidence="7">
    <location>
        <position position="78"/>
    </location>
    <ligand>
        <name>[2Fe-2S] cluster</name>
        <dbReference type="ChEBI" id="CHEBI:190135"/>
    </ligand>
</feature>
<feature type="binding site" evidence="7">
    <location>
        <position position="114"/>
    </location>
    <ligand>
        <name>[2Fe-2S] cluster</name>
        <dbReference type="ChEBI" id="CHEBI:190135"/>
    </ligand>
</feature>
<dbReference type="PANTHER" id="PTHR43342:SF1">
    <property type="entry name" value="BIFURCATING [FEFE] HYDROGENASE GAMMA SUBUNIT"/>
    <property type="match status" value="1"/>
</dbReference>
<evidence type="ECO:0000256" key="4">
    <source>
        <dbReference type="ARBA" id="ARBA00023004"/>
    </source>
</evidence>
<dbReference type="InterPro" id="IPR036249">
    <property type="entry name" value="Thioredoxin-like_sf"/>
</dbReference>
<accession>A0A937XFN3</accession>
<dbReference type="InterPro" id="IPR002023">
    <property type="entry name" value="NuoE-like"/>
</dbReference>
<dbReference type="InterPro" id="IPR028431">
    <property type="entry name" value="NADP_DH_HndA-like"/>
</dbReference>
<dbReference type="GO" id="GO:0016491">
    <property type="term" value="F:oxidoreductase activity"/>
    <property type="evidence" value="ECO:0007669"/>
    <property type="project" value="UniProtKB-KW"/>
</dbReference>
<dbReference type="SUPFAM" id="SSF52833">
    <property type="entry name" value="Thioredoxin-like"/>
    <property type="match status" value="1"/>
</dbReference>
<dbReference type="PIRSF" id="PIRSF000216">
    <property type="entry name" value="NADH_DH_24kDa"/>
    <property type="match status" value="1"/>
</dbReference>
<dbReference type="GO" id="GO:0051537">
    <property type="term" value="F:2 iron, 2 sulfur cluster binding"/>
    <property type="evidence" value="ECO:0007669"/>
    <property type="project" value="UniProtKB-KW"/>
</dbReference>
<sequence length="155" mass="17355">MDVGKIIDKYGSRRRFLIAILQDIQEQERYLPKEALRQVSLRLGMPLVDVYGVATFYSAFSLEPRGRHEVTVCLGTACHVRGSHRILEEFERQIGVEAGHTTKDGEFTLESVNCLGCCAIGPVVVVDKVYHGEMTSNRVKTLISQCRKAQKVEAS</sequence>
<feature type="binding site" evidence="7">
    <location>
        <position position="118"/>
    </location>
    <ligand>
        <name>[2Fe-2S] cluster</name>
        <dbReference type="ChEBI" id="CHEBI:190135"/>
    </ligand>
</feature>
<keyword evidence="8" id="KW-0560">Oxidoreductase</keyword>
<dbReference type="Gene3D" id="1.10.10.1590">
    <property type="entry name" value="NADH-quinone oxidoreductase subunit E"/>
    <property type="match status" value="1"/>
</dbReference>
<keyword evidence="3 7" id="KW-0479">Metal-binding</keyword>
<dbReference type="Gene3D" id="3.40.30.10">
    <property type="entry name" value="Glutaredoxin"/>
    <property type="match status" value="1"/>
</dbReference>
<evidence type="ECO:0000256" key="5">
    <source>
        <dbReference type="ARBA" id="ARBA00023014"/>
    </source>
</evidence>
<dbReference type="NCBIfam" id="NF005722">
    <property type="entry name" value="PRK07539.1-2"/>
    <property type="match status" value="1"/>
</dbReference>
<evidence type="ECO:0000313" key="9">
    <source>
        <dbReference type="Proteomes" id="UP000779900"/>
    </source>
</evidence>
<keyword evidence="4 7" id="KW-0408">Iron</keyword>